<protein>
    <submittedName>
        <fullName evidence="13">Uncharacterized protein</fullName>
    </submittedName>
</protein>
<evidence type="ECO:0000256" key="6">
    <source>
        <dbReference type="ARBA" id="ARBA00023125"/>
    </source>
</evidence>
<feature type="region of interest" description="Disordered" evidence="10">
    <location>
        <begin position="52"/>
        <end position="73"/>
    </location>
</feature>
<comment type="similarity">
    <text evidence="8">Belongs to the snail C2H2-type zinc-finger protein family.</text>
</comment>
<dbReference type="PROSITE" id="PS00028">
    <property type="entry name" value="ZINC_FINGER_C2H2_1"/>
    <property type="match status" value="7"/>
</dbReference>
<dbReference type="GO" id="GO:0005634">
    <property type="term" value="C:nucleus"/>
    <property type="evidence" value="ECO:0007669"/>
    <property type="project" value="UniProtKB-SubCell"/>
</dbReference>
<dbReference type="PROSITE" id="PS50157">
    <property type="entry name" value="ZINC_FINGER_C2H2_2"/>
    <property type="match status" value="7"/>
</dbReference>
<evidence type="ECO:0000313" key="13">
    <source>
        <dbReference type="EnsemblMetazoa" id="SCAU004728-PA"/>
    </source>
</evidence>
<evidence type="ECO:0000256" key="5">
    <source>
        <dbReference type="ARBA" id="ARBA00022833"/>
    </source>
</evidence>
<evidence type="ECO:0000256" key="9">
    <source>
        <dbReference type="PROSITE-ProRule" id="PRU00042"/>
    </source>
</evidence>
<dbReference type="PANTHER" id="PTHR24388">
    <property type="entry name" value="ZINC FINGER PROTEIN"/>
    <property type="match status" value="1"/>
</dbReference>
<evidence type="ECO:0000256" key="1">
    <source>
        <dbReference type="ARBA" id="ARBA00004123"/>
    </source>
</evidence>
<dbReference type="PANTHER" id="PTHR24388:SF54">
    <property type="entry name" value="PROTEIN ESCARGOT"/>
    <property type="match status" value="1"/>
</dbReference>
<dbReference type="GO" id="GO:0000978">
    <property type="term" value="F:RNA polymerase II cis-regulatory region sequence-specific DNA binding"/>
    <property type="evidence" value="ECO:0007669"/>
    <property type="project" value="TreeGrafter"/>
</dbReference>
<feature type="domain" description="MADF" evidence="12">
    <location>
        <begin position="283"/>
        <end position="375"/>
    </location>
</feature>
<dbReference type="Proteomes" id="UP000095300">
    <property type="component" value="Unassembled WGS sequence"/>
</dbReference>
<dbReference type="AlphaFoldDB" id="A0A1I8P4K8"/>
<feature type="domain" description="C2H2-type" evidence="11">
    <location>
        <begin position="518"/>
        <end position="545"/>
    </location>
</feature>
<evidence type="ECO:0000259" key="11">
    <source>
        <dbReference type="PROSITE" id="PS50157"/>
    </source>
</evidence>
<evidence type="ECO:0000256" key="4">
    <source>
        <dbReference type="ARBA" id="ARBA00022771"/>
    </source>
</evidence>
<dbReference type="InterPro" id="IPR036236">
    <property type="entry name" value="Znf_C2H2_sf"/>
</dbReference>
<keyword evidence="14" id="KW-1185">Reference proteome</keyword>
<dbReference type="Pfam" id="PF00096">
    <property type="entry name" value="zf-C2H2"/>
    <property type="match status" value="3"/>
</dbReference>
<feature type="domain" description="C2H2-type" evidence="11">
    <location>
        <begin position="490"/>
        <end position="517"/>
    </location>
</feature>
<feature type="domain" description="C2H2-type" evidence="11">
    <location>
        <begin position="23"/>
        <end position="51"/>
    </location>
</feature>
<dbReference type="Gene3D" id="3.30.160.60">
    <property type="entry name" value="Classic Zinc Finger"/>
    <property type="match status" value="5"/>
</dbReference>
<dbReference type="Pfam" id="PF13912">
    <property type="entry name" value="zf-C2H2_6"/>
    <property type="match status" value="2"/>
</dbReference>
<feature type="domain" description="C2H2-type" evidence="11">
    <location>
        <begin position="405"/>
        <end position="432"/>
    </location>
</feature>
<keyword evidence="3" id="KW-0677">Repeat</keyword>
<evidence type="ECO:0000256" key="8">
    <source>
        <dbReference type="ARBA" id="ARBA00037948"/>
    </source>
</evidence>
<keyword evidence="2" id="KW-0479">Metal-binding</keyword>
<feature type="domain" description="C2H2-type" evidence="11">
    <location>
        <begin position="461"/>
        <end position="489"/>
    </location>
</feature>
<evidence type="ECO:0000259" key="12">
    <source>
        <dbReference type="PROSITE" id="PS51029"/>
    </source>
</evidence>
<proteinExistence type="inferred from homology"/>
<evidence type="ECO:0000256" key="2">
    <source>
        <dbReference type="ARBA" id="ARBA00022723"/>
    </source>
</evidence>
<keyword evidence="5" id="KW-0862">Zinc</keyword>
<evidence type="ECO:0000256" key="7">
    <source>
        <dbReference type="ARBA" id="ARBA00023242"/>
    </source>
</evidence>
<dbReference type="InterPro" id="IPR013087">
    <property type="entry name" value="Znf_C2H2_type"/>
</dbReference>
<accession>A0A1I8P4K8</accession>
<keyword evidence="6" id="KW-0238">DNA-binding</keyword>
<name>A0A1I8P4K8_STOCA</name>
<gene>
    <name evidence="13" type="primary">106083453</name>
</gene>
<dbReference type="SMART" id="SM00595">
    <property type="entry name" value="MADF"/>
    <property type="match status" value="2"/>
</dbReference>
<dbReference type="Pfam" id="PF10545">
    <property type="entry name" value="MADF_DNA_bdg"/>
    <property type="match status" value="2"/>
</dbReference>
<organism evidence="13 14">
    <name type="scientific">Stomoxys calcitrans</name>
    <name type="common">Stable fly</name>
    <name type="synonym">Conops calcitrans</name>
    <dbReference type="NCBI Taxonomy" id="35570"/>
    <lineage>
        <taxon>Eukaryota</taxon>
        <taxon>Metazoa</taxon>
        <taxon>Ecdysozoa</taxon>
        <taxon>Arthropoda</taxon>
        <taxon>Hexapoda</taxon>
        <taxon>Insecta</taxon>
        <taxon>Pterygota</taxon>
        <taxon>Neoptera</taxon>
        <taxon>Endopterygota</taxon>
        <taxon>Diptera</taxon>
        <taxon>Brachycera</taxon>
        <taxon>Muscomorpha</taxon>
        <taxon>Muscoidea</taxon>
        <taxon>Muscidae</taxon>
        <taxon>Stomoxys</taxon>
    </lineage>
</organism>
<evidence type="ECO:0000256" key="10">
    <source>
        <dbReference type="SAM" id="MobiDB-lite"/>
    </source>
</evidence>
<dbReference type="OrthoDB" id="427030at2759"/>
<evidence type="ECO:0000313" key="14">
    <source>
        <dbReference type="Proteomes" id="UP000095300"/>
    </source>
</evidence>
<dbReference type="FunFam" id="3.30.160.60:FF:000100">
    <property type="entry name" value="Zinc finger 45-like"/>
    <property type="match status" value="1"/>
</dbReference>
<dbReference type="EnsemblMetazoa" id="SCAU004728-RA">
    <property type="protein sequence ID" value="SCAU004728-PA"/>
    <property type="gene ID" value="SCAU004728"/>
</dbReference>
<sequence length="582" mass="68262">MNVYSNYISCGEILFERKDQYILKCSQCKECFSFLEEFMVHHQLLHGTEDLSQDQEQELENEEEVDSPLEDESTNQQFDIQERFSDFPEISRGELTPTTEMDPLEEPMLKQKKFDIPENNEIYEIAVDHFKNEDGESGDEWYAEDNNTRTFVRQFLRSESNFITFIASYKNQPVLWNRKLYPKRNITNDVREKCLSTIAAEINQQLNLDMTSCYAAALIKRIRNGYAMKLNRLRSNELRGGTLKSRTMPDWYFEKLQFLEPFLDNYSIDKLSGANLESQQIMQILEIYKNLPHLWNTSCLEYLCTNKRQEAIAEMRRTLDSEMGLKVEENILKTYLYCIHGHFATEKGYTQSKKSTTRTISEYYDHMRFLDDHIGPFYCSLCERKHRNPLQLKVHRNQAHDCEPLTCPLCNKAFYNVQAYTFHAKRHMNDATEICKECGKAFVKIVDLKAHMRSHTGAKPYCCEKCGASYTMPSSLIEHRKQVHEVQNEANCPICGKVFPNKKRLVLHLRTHTNERSFRCKTCGKAFKTKKTMRQHEFTHEEGRNHPCPVCGKMYKNKIGVSQHLRTHRTNVETNSNPFIGS</sequence>
<comment type="subcellular location">
    <subcellularLocation>
        <location evidence="1">Nucleus</location>
    </subcellularLocation>
</comment>
<dbReference type="PROSITE" id="PS51029">
    <property type="entry name" value="MADF"/>
    <property type="match status" value="2"/>
</dbReference>
<dbReference type="FunFam" id="3.30.160.60:FF:000145">
    <property type="entry name" value="Zinc finger protein 574"/>
    <property type="match status" value="1"/>
</dbReference>
<dbReference type="SMART" id="SM00355">
    <property type="entry name" value="ZnF_C2H2"/>
    <property type="match status" value="8"/>
</dbReference>
<feature type="domain" description="MADF" evidence="12">
    <location>
        <begin position="164"/>
        <end position="264"/>
    </location>
</feature>
<dbReference type="GO" id="GO:0008270">
    <property type="term" value="F:zinc ion binding"/>
    <property type="evidence" value="ECO:0007669"/>
    <property type="project" value="UniProtKB-KW"/>
</dbReference>
<dbReference type="GO" id="GO:0000981">
    <property type="term" value="F:DNA-binding transcription factor activity, RNA polymerase II-specific"/>
    <property type="evidence" value="ECO:0007669"/>
    <property type="project" value="TreeGrafter"/>
</dbReference>
<dbReference type="STRING" id="35570.A0A1I8P4K8"/>
<feature type="domain" description="C2H2-type" evidence="11">
    <location>
        <begin position="433"/>
        <end position="460"/>
    </location>
</feature>
<dbReference type="SUPFAM" id="SSF57667">
    <property type="entry name" value="beta-beta-alpha zinc fingers"/>
    <property type="match status" value="3"/>
</dbReference>
<keyword evidence="4 9" id="KW-0863">Zinc-finger</keyword>
<feature type="domain" description="C2H2-type" evidence="11">
    <location>
        <begin position="546"/>
        <end position="573"/>
    </location>
</feature>
<dbReference type="VEuPathDB" id="VectorBase:SCAU004728"/>
<dbReference type="InterPro" id="IPR006578">
    <property type="entry name" value="MADF-dom"/>
</dbReference>
<dbReference type="InterPro" id="IPR050527">
    <property type="entry name" value="Snail/Krueppel_Znf"/>
</dbReference>
<reference evidence="13" key="1">
    <citation type="submission" date="2020-05" db="UniProtKB">
        <authorList>
            <consortium name="EnsemblMetazoa"/>
        </authorList>
    </citation>
    <scope>IDENTIFICATION</scope>
    <source>
        <strain evidence="13">USDA</strain>
    </source>
</reference>
<evidence type="ECO:0000256" key="3">
    <source>
        <dbReference type="ARBA" id="ARBA00022737"/>
    </source>
</evidence>
<keyword evidence="7" id="KW-0539">Nucleus</keyword>